<evidence type="ECO:0000256" key="4">
    <source>
        <dbReference type="ARBA" id="ARBA00022884"/>
    </source>
</evidence>
<evidence type="ECO:0000256" key="1">
    <source>
        <dbReference type="ARBA" id="ARBA00022603"/>
    </source>
</evidence>
<feature type="compositionally biased region" description="Acidic residues" evidence="6">
    <location>
        <begin position="776"/>
        <end position="790"/>
    </location>
</feature>
<evidence type="ECO:0000313" key="9">
    <source>
        <dbReference type="Proteomes" id="UP001642464"/>
    </source>
</evidence>
<dbReference type="InterPro" id="IPR001678">
    <property type="entry name" value="MeTrfase_RsmB-F_NOP2_dom"/>
</dbReference>
<comment type="caution">
    <text evidence="5">Lacks conserved residue(s) required for the propagation of feature annotation.</text>
</comment>
<dbReference type="InterPro" id="IPR029063">
    <property type="entry name" value="SAM-dependent_MTases_sf"/>
</dbReference>
<dbReference type="EMBL" id="CAXAMM010040570">
    <property type="protein sequence ID" value="CAK9094074.1"/>
    <property type="molecule type" value="Genomic_DNA"/>
</dbReference>
<evidence type="ECO:0000256" key="5">
    <source>
        <dbReference type="PROSITE-ProRule" id="PRU01023"/>
    </source>
</evidence>
<keyword evidence="2 5" id="KW-0808">Transferase</keyword>
<dbReference type="Pfam" id="PF01189">
    <property type="entry name" value="Methyltr_RsmB-F"/>
    <property type="match status" value="1"/>
</dbReference>
<feature type="domain" description="SAM-dependent MTase RsmB/NOP-type" evidence="7">
    <location>
        <begin position="184"/>
        <end position="556"/>
    </location>
</feature>
<feature type="compositionally biased region" description="Basic residues" evidence="6">
    <location>
        <begin position="30"/>
        <end position="41"/>
    </location>
</feature>
<dbReference type="CDD" id="cd02440">
    <property type="entry name" value="AdoMet_MTases"/>
    <property type="match status" value="1"/>
</dbReference>
<feature type="compositionally biased region" description="Basic and acidic residues" evidence="6">
    <location>
        <begin position="1"/>
        <end position="29"/>
    </location>
</feature>
<reference evidence="8 9" key="1">
    <citation type="submission" date="2024-02" db="EMBL/GenBank/DDBJ databases">
        <authorList>
            <person name="Chen Y."/>
            <person name="Shah S."/>
            <person name="Dougan E. K."/>
            <person name="Thang M."/>
            <person name="Chan C."/>
        </authorList>
    </citation>
    <scope>NUCLEOTIDE SEQUENCE [LARGE SCALE GENOMIC DNA]</scope>
</reference>
<evidence type="ECO:0000256" key="6">
    <source>
        <dbReference type="SAM" id="MobiDB-lite"/>
    </source>
</evidence>
<keyword evidence="1 5" id="KW-0489">Methyltransferase</keyword>
<keyword evidence="4 5" id="KW-0694">RNA-binding</keyword>
<evidence type="ECO:0000313" key="8">
    <source>
        <dbReference type="EMBL" id="CAK9094074.1"/>
    </source>
</evidence>
<comment type="caution">
    <text evidence="8">The sequence shown here is derived from an EMBL/GenBank/DDBJ whole genome shotgun (WGS) entry which is preliminary data.</text>
</comment>
<keyword evidence="9" id="KW-1185">Reference proteome</keyword>
<dbReference type="SUPFAM" id="SSF53335">
    <property type="entry name" value="S-adenosyl-L-methionine-dependent methyltransferases"/>
    <property type="match status" value="1"/>
</dbReference>
<feature type="region of interest" description="Disordered" evidence="6">
    <location>
        <begin position="111"/>
        <end position="140"/>
    </location>
</feature>
<dbReference type="InterPro" id="IPR049560">
    <property type="entry name" value="MeTrfase_RsmB-F_NOP2_cat"/>
</dbReference>
<feature type="compositionally biased region" description="Basic residues" evidence="6">
    <location>
        <begin position="855"/>
        <end position="878"/>
    </location>
</feature>
<keyword evidence="3 5" id="KW-0949">S-adenosyl-L-methionine</keyword>
<evidence type="ECO:0000259" key="7">
    <source>
        <dbReference type="PROSITE" id="PS51686"/>
    </source>
</evidence>
<gene>
    <name evidence="8" type="ORF">SCF082_LOCUS44235</name>
</gene>
<dbReference type="PANTHER" id="PTHR22808:SF1">
    <property type="entry name" value="RNA CYTOSINE-C(5)-METHYLTRANSFERASE NSUN2-RELATED"/>
    <property type="match status" value="1"/>
</dbReference>
<feature type="region of interest" description="Disordered" evidence="6">
    <location>
        <begin position="1"/>
        <end position="95"/>
    </location>
</feature>
<comment type="similarity">
    <text evidence="5">Belongs to the class I-like SAM-binding methyltransferase superfamily. RsmB/NOP family.</text>
</comment>
<dbReference type="PROSITE" id="PS51686">
    <property type="entry name" value="SAM_MT_RSMB_NOP"/>
    <property type="match status" value="1"/>
</dbReference>
<sequence length="1086" mass="118665">MDHASTRAVKQAEAEARAAARERRVLAKERRQRFRAKAHARKQAEPDVVKILRAGPPPSDTSSSAKSSARSSAGPAHAEAGQEVEETADPVGAQRNGGIVVLGKLGDVVGTKQGESKEETEDDGKVKSGASKRKRRRVERHEAELSNKLWRHFDRNAEEANEWFAAYYREQLHMNPQGEDWKAFMAALARPFHVTFRINRGLHPAFAKALETRLRNEFRFAGTFIRVGVDKVLSSAEVVNPVPWVRDVWQVGTDRTGFVKTEKLRPLYECVMREVKLGHVARQGLASMIPALVLAPKPDDLVLDMCAAPGSKSEQLLQMVGPTGGVVTNDSDPLRLASVQRRFAQVEHPGLLVTCSRGEDLPMAPESFDGIVCDVPCSGDGTIRKFPYIWRRWRARQGVLLHDVQLQIAASAASLLKVGGRMVYSTCSINPVEDEAVVKALLEQAGGALRIVSVDLGRFRTRAGLSSWACTDELMNRGVHVDVPAQLDAIQGDKGSKKRKKDKKRKRGDKAPVAVTPQMGPPTREQAKTFHLDRCMRILPHDNDTGGFFVALIEKVESWTLDNASSQRILQANESASILQEVGFNPHVEPSGSSAATSKSNGFVDQLELLEIDRELRARLHEELGIPASQVESGRIRLKRHLEDQVAVTLVSEPVNKLLNESWACSKQIPVLAAGASLAFATFRDVTEQDGRTCGTLARRLGPFRPCPNGAGALVSLVMPDPGERENDWAMQAGLQDFFAMMQLVMGSKNSGDEDESDAGEGDLALLVQDCVDFLEDDDDDDESESDEEDRPPRTSSECANAVAMALLDLKVGRALTIILSNETLAQHDTQERDDAPEGTNAGQRLGVNETGAGVKRKLSVAERKRLKKQQKKNRKGSKASVASANRQQLQDQQQTSSTTPPLDMFGSTPRPFAAMTLQVFKSSPEVVQVLTDMDRIASCGQALEVRDPAHNPVLRYADHVGEHHGPAVDTLMAAWKDEVLPDCRKPKQLLQACQEQVAQRGEGACVEHAQCYLGCERALGKAKRAVLEGCGEVLPGSDASIHRRFFACLGPESEVGVSNGKRTTACVEQLSAFVACARKAAKPGP</sequence>
<accession>A0ABP0R1I7</accession>
<feature type="binding site" evidence="5">
    <location>
        <position position="374"/>
    </location>
    <ligand>
        <name>S-adenosyl-L-methionine</name>
        <dbReference type="ChEBI" id="CHEBI:59789"/>
    </ligand>
</feature>
<evidence type="ECO:0000256" key="3">
    <source>
        <dbReference type="ARBA" id="ARBA00022691"/>
    </source>
</evidence>
<feature type="compositionally biased region" description="Low complexity" evidence="6">
    <location>
        <begin position="888"/>
        <end position="904"/>
    </location>
</feature>
<feature type="compositionally biased region" description="Low complexity" evidence="6">
    <location>
        <begin position="60"/>
        <end position="76"/>
    </location>
</feature>
<feature type="active site" description="Nucleophile" evidence="5">
    <location>
        <position position="427"/>
    </location>
</feature>
<name>A0ABP0R1I7_9DINO</name>
<feature type="binding site" evidence="5">
    <location>
        <begin position="306"/>
        <end position="312"/>
    </location>
    <ligand>
        <name>S-adenosyl-L-methionine</name>
        <dbReference type="ChEBI" id="CHEBI:59789"/>
    </ligand>
</feature>
<feature type="compositionally biased region" description="Basic residues" evidence="6">
    <location>
        <begin position="496"/>
        <end position="508"/>
    </location>
</feature>
<proteinExistence type="inferred from homology"/>
<dbReference type="InterPro" id="IPR023267">
    <property type="entry name" value="RCMT"/>
</dbReference>
<dbReference type="PRINTS" id="PR02008">
    <property type="entry name" value="RCMTFAMILY"/>
</dbReference>
<feature type="region of interest" description="Disordered" evidence="6">
    <location>
        <begin position="776"/>
        <end position="799"/>
    </location>
</feature>
<evidence type="ECO:0000256" key="2">
    <source>
        <dbReference type="ARBA" id="ARBA00022679"/>
    </source>
</evidence>
<dbReference type="PANTHER" id="PTHR22808">
    <property type="entry name" value="NCL1 YEAST -RELATED NOL1/NOP2/FMU SUN DOMAIN-CONTAINING"/>
    <property type="match status" value="1"/>
</dbReference>
<organism evidence="8 9">
    <name type="scientific">Durusdinium trenchii</name>
    <dbReference type="NCBI Taxonomy" id="1381693"/>
    <lineage>
        <taxon>Eukaryota</taxon>
        <taxon>Sar</taxon>
        <taxon>Alveolata</taxon>
        <taxon>Dinophyceae</taxon>
        <taxon>Suessiales</taxon>
        <taxon>Symbiodiniaceae</taxon>
        <taxon>Durusdinium</taxon>
    </lineage>
</organism>
<protein>
    <recommendedName>
        <fullName evidence="7">SAM-dependent MTase RsmB/NOP-type domain-containing protein</fullName>
    </recommendedName>
</protein>
<dbReference type="Gene3D" id="3.40.50.150">
    <property type="entry name" value="Vaccinia Virus protein VP39"/>
    <property type="match status" value="1"/>
</dbReference>
<feature type="binding site" evidence="5">
    <location>
        <position position="330"/>
    </location>
    <ligand>
        <name>S-adenosyl-L-methionine</name>
        <dbReference type="ChEBI" id="CHEBI:59789"/>
    </ligand>
</feature>
<feature type="region of interest" description="Disordered" evidence="6">
    <location>
        <begin position="828"/>
        <end position="909"/>
    </location>
</feature>
<feature type="region of interest" description="Disordered" evidence="6">
    <location>
        <begin position="490"/>
        <end position="524"/>
    </location>
</feature>
<dbReference type="Proteomes" id="UP001642464">
    <property type="component" value="Unassembled WGS sequence"/>
</dbReference>